<dbReference type="Proteomes" id="UP000321523">
    <property type="component" value="Unassembled WGS sequence"/>
</dbReference>
<dbReference type="Pfam" id="PF17941">
    <property type="entry name" value="PP_kinase_C_1"/>
    <property type="match status" value="1"/>
</dbReference>
<keyword evidence="14" id="KW-1185">Reference proteome</keyword>
<dbReference type="NCBIfam" id="NF003917">
    <property type="entry name" value="PRK05443.1-1"/>
    <property type="match status" value="1"/>
</dbReference>
<feature type="domain" description="Polyphosphate kinase C-terminal" evidence="11">
    <location>
        <begin position="525"/>
        <end position="697"/>
    </location>
</feature>
<dbReference type="InterPro" id="IPR025200">
    <property type="entry name" value="PPK_C_dom2"/>
</dbReference>
<feature type="compositionally biased region" description="Polar residues" evidence="8">
    <location>
        <begin position="708"/>
        <end position="722"/>
    </location>
</feature>
<keyword evidence="4 6" id="KW-0418">Kinase</keyword>
<protein>
    <recommendedName>
        <fullName evidence="6 7">Polyphosphate kinase</fullName>
        <ecNumber evidence="6 7">2.7.4.1</ecNumber>
    </recommendedName>
    <alternativeName>
        <fullName evidence="6">ATP-polyphosphate phosphotransferase</fullName>
    </alternativeName>
    <alternativeName>
        <fullName evidence="6">Polyphosphoric acid kinase</fullName>
    </alternativeName>
</protein>
<evidence type="ECO:0000256" key="6">
    <source>
        <dbReference type="HAMAP-Rule" id="MF_00347"/>
    </source>
</evidence>
<evidence type="ECO:0000313" key="14">
    <source>
        <dbReference type="Proteomes" id="UP000321523"/>
    </source>
</evidence>
<keyword evidence="6" id="KW-0479">Metal-binding</keyword>
<dbReference type="HAMAP" id="MF_00347">
    <property type="entry name" value="Polyphosphate_kinase"/>
    <property type="match status" value="1"/>
</dbReference>
<evidence type="ECO:0000259" key="11">
    <source>
        <dbReference type="Pfam" id="PF13090"/>
    </source>
</evidence>
<dbReference type="Gene3D" id="3.30.1840.10">
    <property type="entry name" value="Polyphosphate kinase middle domain"/>
    <property type="match status" value="1"/>
</dbReference>
<comment type="catalytic activity">
    <reaction evidence="6 7">
        <text>[phosphate](n) + ATP = [phosphate](n+1) + ADP</text>
        <dbReference type="Rhea" id="RHEA:19573"/>
        <dbReference type="Rhea" id="RHEA-COMP:9859"/>
        <dbReference type="Rhea" id="RHEA-COMP:14280"/>
        <dbReference type="ChEBI" id="CHEBI:16838"/>
        <dbReference type="ChEBI" id="CHEBI:30616"/>
        <dbReference type="ChEBI" id="CHEBI:456216"/>
        <dbReference type="EC" id="2.7.4.1"/>
    </reaction>
</comment>
<dbReference type="GO" id="GO:0046872">
    <property type="term" value="F:metal ion binding"/>
    <property type="evidence" value="ECO:0007669"/>
    <property type="project" value="UniProtKB-KW"/>
</dbReference>
<evidence type="ECO:0000256" key="3">
    <source>
        <dbReference type="ARBA" id="ARBA00022741"/>
    </source>
</evidence>
<evidence type="ECO:0000259" key="12">
    <source>
        <dbReference type="Pfam" id="PF17941"/>
    </source>
</evidence>
<dbReference type="InterPro" id="IPR036832">
    <property type="entry name" value="PPK_N_dom_sf"/>
</dbReference>
<gene>
    <name evidence="13" type="primary">ppk_2</name>
    <name evidence="6" type="synonym">ppk</name>
    <name evidence="13" type="ORF">SAE02_64200</name>
</gene>
<dbReference type="GO" id="GO:0008976">
    <property type="term" value="F:polyphosphate kinase activity"/>
    <property type="evidence" value="ECO:0007669"/>
    <property type="project" value="UniProtKB-UniRule"/>
</dbReference>
<comment type="PTM">
    <text evidence="6 7">An intermediate of this reaction is the autophosphorylated ppk in which a phosphate is covalently linked to a histidine residue through a N-P bond.</text>
</comment>
<dbReference type="NCBIfam" id="NF003918">
    <property type="entry name" value="PRK05443.1-2"/>
    <property type="match status" value="1"/>
</dbReference>
<dbReference type="InterPro" id="IPR025198">
    <property type="entry name" value="PPK_N_dom"/>
</dbReference>
<evidence type="ECO:0000313" key="13">
    <source>
        <dbReference type="EMBL" id="GEO42272.1"/>
    </source>
</evidence>
<evidence type="ECO:0000256" key="5">
    <source>
        <dbReference type="ARBA" id="ARBA00022840"/>
    </source>
</evidence>
<feature type="binding site" evidence="6">
    <location>
        <position position="397"/>
    </location>
    <ligand>
        <name>Mg(2+)</name>
        <dbReference type="ChEBI" id="CHEBI:18420"/>
    </ligand>
</feature>
<dbReference type="PIRSF" id="PIRSF015589">
    <property type="entry name" value="PP_kinase"/>
    <property type="match status" value="1"/>
</dbReference>
<organism evidence="13 14">
    <name type="scientific">Skermanella aerolata</name>
    <dbReference type="NCBI Taxonomy" id="393310"/>
    <lineage>
        <taxon>Bacteria</taxon>
        <taxon>Pseudomonadati</taxon>
        <taxon>Pseudomonadota</taxon>
        <taxon>Alphaproteobacteria</taxon>
        <taxon>Rhodospirillales</taxon>
        <taxon>Azospirillaceae</taxon>
        <taxon>Skermanella</taxon>
    </lineage>
</organism>
<dbReference type="InterPro" id="IPR036830">
    <property type="entry name" value="PP_kinase_middle_dom_sf"/>
</dbReference>
<evidence type="ECO:0000256" key="4">
    <source>
        <dbReference type="ARBA" id="ARBA00022777"/>
    </source>
</evidence>
<feature type="compositionally biased region" description="Polar residues" evidence="8">
    <location>
        <begin position="1"/>
        <end position="14"/>
    </location>
</feature>
<feature type="binding site" evidence="6">
    <location>
        <position position="490"/>
    </location>
    <ligand>
        <name>ATP</name>
        <dbReference type="ChEBI" id="CHEBI:30616"/>
    </ligand>
</feature>
<proteinExistence type="inferred from homology"/>
<dbReference type="Gene3D" id="1.20.58.310">
    <property type="entry name" value="Polyphosphate kinase N-terminal domain"/>
    <property type="match status" value="1"/>
</dbReference>
<dbReference type="NCBIfam" id="TIGR03705">
    <property type="entry name" value="poly_P_kin"/>
    <property type="match status" value="1"/>
</dbReference>
<dbReference type="SUPFAM" id="SSF143724">
    <property type="entry name" value="PHP14-like"/>
    <property type="match status" value="1"/>
</dbReference>
<dbReference type="SUPFAM" id="SSF140356">
    <property type="entry name" value="PPK N-terminal domain-like"/>
    <property type="match status" value="1"/>
</dbReference>
<comment type="cofactor">
    <cofactor evidence="6">
        <name>Mg(2+)</name>
        <dbReference type="ChEBI" id="CHEBI:18420"/>
    </cofactor>
</comment>
<dbReference type="InterPro" id="IPR003414">
    <property type="entry name" value="PP_kinase"/>
</dbReference>
<feature type="binding site" evidence="6">
    <location>
        <position position="586"/>
    </location>
    <ligand>
        <name>ATP</name>
        <dbReference type="ChEBI" id="CHEBI:30616"/>
    </ligand>
</feature>
<dbReference type="Pfam" id="PF13089">
    <property type="entry name" value="PP_kinase_N"/>
    <property type="match status" value="1"/>
</dbReference>
<dbReference type="CDD" id="cd09165">
    <property type="entry name" value="PLDc_PaPPK1_C1_like"/>
    <property type="match status" value="1"/>
</dbReference>
<sequence length="722" mass="81218">MSTTAEATKQTGKTKQAAEEQDEKVPASPDLTPERFINREISWLAFNDRVLGEANNVKHPLLERLRFLSISASNLDEFIMVRVAALKAQVRAGVKTVTPDNLLPEQQLSLINQAITRLNEAQQRCFQNLRSELREAGITVVDPAELSKEDRAWAEGRFLREIFPVLTPIAVDPAHPFPFIANRGVALVLQLSDPEKSEPLDAMIPLPNQLDRFIRMPGAQARFIQLEHLVLMFLDRIFPKPLKLTAHGLFRVLRDSEIDIDEESEDLVRTFETALKRRRRGVVISLAVESAMSQDLREFLVSELRVSTEEMFVQDGLIALGEVRQLILNERTDLLFPPFTARFPERIRDFGGNCFAAIRHKDIVVHHPYESFDVVVQFLLQAARDPAVVAIKQTLYRTSKNSPIVAALIEAAEAGKSVTAMVELKARFDEEANIQWARDLERAGVHVVYGFVDLKTHAKVSLVMRREADGLHSYVHFGTGNYHPITAKVYTDLSFFTCDPALCLDASVMFNYMTGYAKPQHLEKLAIAPLMIRPKIVQLIDKEIEHARAGRKGAIWVKLNSLVDPDIIDKLYEASQAGVQIDLIIRGICCLRPGVKGLSENIRVKSIVGRFLEHSRILCVGDGNGLPSPKAKVFISSADWMPRNLDRRIETLVPIENPTVHEQIVEQIMGTNLRDTAQSWIMEPDGTFTRMEEDPEAPNAHTYFMRNPSLSGRGSARSTGKH</sequence>
<dbReference type="Gene3D" id="3.30.870.10">
    <property type="entry name" value="Endonuclease Chain A"/>
    <property type="match status" value="2"/>
</dbReference>
<dbReference type="EMBL" id="BJYZ01000038">
    <property type="protein sequence ID" value="GEO42272.1"/>
    <property type="molecule type" value="Genomic_DNA"/>
</dbReference>
<evidence type="ECO:0000256" key="8">
    <source>
        <dbReference type="SAM" id="MobiDB-lite"/>
    </source>
</evidence>
<feature type="binding site" evidence="6">
    <location>
        <position position="614"/>
    </location>
    <ligand>
        <name>ATP</name>
        <dbReference type="ChEBI" id="CHEBI:30616"/>
    </ligand>
</feature>
<evidence type="ECO:0000259" key="9">
    <source>
        <dbReference type="Pfam" id="PF02503"/>
    </source>
</evidence>
<dbReference type="PANTHER" id="PTHR30218:SF0">
    <property type="entry name" value="POLYPHOSPHATE KINASE"/>
    <property type="match status" value="1"/>
</dbReference>
<comment type="similarity">
    <text evidence="6 7">Belongs to the polyphosphate kinase 1 (PPK1) family.</text>
</comment>
<dbReference type="RefSeq" id="WP_084721328.1">
    <property type="nucleotide sequence ID" value="NZ_BJYZ01000038.1"/>
</dbReference>
<evidence type="ECO:0000259" key="10">
    <source>
        <dbReference type="Pfam" id="PF13089"/>
    </source>
</evidence>
<feature type="domain" description="Polyphosphate kinase middle" evidence="9">
    <location>
        <begin position="150"/>
        <end position="325"/>
    </location>
</feature>
<name>A0A512E0M7_9PROT</name>
<dbReference type="NCBIfam" id="NF003921">
    <property type="entry name" value="PRK05443.2-2"/>
    <property type="match status" value="1"/>
</dbReference>
<dbReference type="Pfam" id="PF02503">
    <property type="entry name" value="PP_kinase"/>
    <property type="match status" value="1"/>
</dbReference>
<dbReference type="EC" id="2.7.4.1" evidence="6 7"/>
<reference evidence="13 14" key="1">
    <citation type="submission" date="2019-07" db="EMBL/GenBank/DDBJ databases">
        <title>Whole genome shotgun sequence of Skermanella aerolata NBRC 106429.</title>
        <authorList>
            <person name="Hosoyama A."/>
            <person name="Uohara A."/>
            <person name="Ohji S."/>
            <person name="Ichikawa N."/>
        </authorList>
    </citation>
    <scope>NUCLEOTIDE SEQUENCE [LARGE SCALE GENOMIC DNA]</scope>
    <source>
        <strain evidence="13 14">NBRC 106429</strain>
    </source>
</reference>
<keyword evidence="1 6" id="KW-0597">Phosphoprotein</keyword>
<keyword evidence="3 6" id="KW-0547">Nucleotide-binding</keyword>
<evidence type="ECO:0000256" key="7">
    <source>
        <dbReference type="RuleBase" id="RU003800"/>
    </source>
</evidence>
<dbReference type="OrthoDB" id="9761456at2"/>
<dbReference type="InterPro" id="IPR024953">
    <property type="entry name" value="PP_kinase_middle"/>
</dbReference>
<keyword evidence="5 6" id="KW-0067">ATP-binding</keyword>
<dbReference type="PANTHER" id="PTHR30218">
    <property type="entry name" value="POLYPHOSPHATE KINASE"/>
    <property type="match status" value="1"/>
</dbReference>
<feature type="region of interest" description="Disordered" evidence="8">
    <location>
        <begin position="699"/>
        <end position="722"/>
    </location>
</feature>
<feature type="region of interest" description="Disordered" evidence="8">
    <location>
        <begin position="1"/>
        <end position="31"/>
    </location>
</feature>
<dbReference type="GO" id="GO:0005524">
    <property type="term" value="F:ATP binding"/>
    <property type="evidence" value="ECO:0007669"/>
    <property type="project" value="UniProtKB-KW"/>
</dbReference>
<feature type="binding site" evidence="6">
    <location>
        <position position="74"/>
    </location>
    <ligand>
        <name>ATP</name>
        <dbReference type="ChEBI" id="CHEBI:30616"/>
    </ligand>
</feature>
<keyword evidence="2 6" id="KW-0808">Transferase</keyword>
<dbReference type="GO" id="GO:0006799">
    <property type="term" value="P:polyphosphate biosynthetic process"/>
    <property type="evidence" value="ECO:0007669"/>
    <property type="project" value="UniProtKB-UniRule"/>
</dbReference>
<dbReference type="Pfam" id="PF13090">
    <property type="entry name" value="PP_kinase_C"/>
    <property type="match status" value="1"/>
</dbReference>
<feature type="domain" description="Polyphosphate kinase N-terminal" evidence="10">
    <location>
        <begin position="36"/>
        <end position="140"/>
    </location>
</feature>
<evidence type="ECO:0000256" key="2">
    <source>
        <dbReference type="ARBA" id="ARBA00022679"/>
    </source>
</evidence>
<dbReference type="NCBIfam" id="NF003919">
    <property type="entry name" value="PRK05443.1-4"/>
    <property type="match status" value="1"/>
</dbReference>
<dbReference type="GO" id="GO:0009358">
    <property type="term" value="C:polyphosphate kinase complex"/>
    <property type="evidence" value="ECO:0007669"/>
    <property type="project" value="InterPro"/>
</dbReference>
<dbReference type="InterPro" id="IPR041108">
    <property type="entry name" value="PP_kinase_C_1"/>
</dbReference>
<dbReference type="AlphaFoldDB" id="A0A512E0M7"/>
<feature type="active site" description="Phosphohistidine intermediate" evidence="6">
    <location>
        <position position="457"/>
    </location>
</feature>
<dbReference type="SUPFAM" id="SSF56024">
    <property type="entry name" value="Phospholipase D/nuclease"/>
    <property type="match status" value="2"/>
</dbReference>
<comment type="function">
    <text evidence="6 7">Catalyzes the reversible transfer of the terminal phosphate of ATP to form a long-chain polyphosphate (polyP).</text>
</comment>
<accession>A0A512E0M7</accession>
<feature type="domain" description="Polyphosphate kinase C-terminal" evidence="12">
    <location>
        <begin position="354"/>
        <end position="518"/>
    </location>
</feature>
<keyword evidence="6" id="KW-0460">Magnesium</keyword>
<comment type="caution">
    <text evidence="13">The sequence shown here is derived from an EMBL/GenBank/DDBJ whole genome shotgun (WGS) entry which is preliminary data.</text>
</comment>
<dbReference type="CDD" id="cd09168">
    <property type="entry name" value="PLDc_PaPPK1_C2_like"/>
    <property type="match status" value="1"/>
</dbReference>
<feature type="binding site" evidence="6">
    <location>
        <position position="427"/>
    </location>
    <ligand>
        <name>Mg(2+)</name>
        <dbReference type="ChEBI" id="CHEBI:18420"/>
    </ligand>
</feature>
<evidence type="ECO:0000256" key="1">
    <source>
        <dbReference type="ARBA" id="ARBA00022553"/>
    </source>
</evidence>